<accession>A0A915I9G4</accession>
<evidence type="ECO:0000313" key="3">
    <source>
        <dbReference type="WBParaSite" id="nRc.2.0.1.t10507-RA"/>
    </source>
</evidence>
<sequence length="60" mass="7060">MNKIKDLLCSSCGLAKEGLGKRSHNRDQLHNAIIGNRFWWPNMEDDIIKWIKSCIKKYLE</sequence>
<dbReference type="AlphaFoldDB" id="A0A915I9G4"/>
<dbReference type="InterPro" id="IPR041588">
    <property type="entry name" value="Integrase_H2C2"/>
</dbReference>
<evidence type="ECO:0000313" key="2">
    <source>
        <dbReference type="Proteomes" id="UP000887565"/>
    </source>
</evidence>
<proteinExistence type="predicted"/>
<keyword evidence="2" id="KW-1185">Reference proteome</keyword>
<protein>
    <submittedName>
        <fullName evidence="3">Integrase zinc-binding domain-containing protein</fullName>
    </submittedName>
</protein>
<dbReference type="Proteomes" id="UP000887565">
    <property type="component" value="Unplaced"/>
</dbReference>
<feature type="domain" description="Integrase zinc-binding" evidence="1">
    <location>
        <begin position="34"/>
        <end position="55"/>
    </location>
</feature>
<dbReference type="Pfam" id="PF17921">
    <property type="entry name" value="Integrase_H2C2"/>
    <property type="match status" value="1"/>
</dbReference>
<dbReference type="WBParaSite" id="nRc.2.0.1.t10507-RA">
    <property type="protein sequence ID" value="nRc.2.0.1.t10507-RA"/>
    <property type="gene ID" value="nRc.2.0.1.g10507"/>
</dbReference>
<organism evidence="2 3">
    <name type="scientific">Romanomermis culicivorax</name>
    <name type="common">Nematode worm</name>
    <dbReference type="NCBI Taxonomy" id="13658"/>
    <lineage>
        <taxon>Eukaryota</taxon>
        <taxon>Metazoa</taxon>
        <taxon>Ecdysozoa</taxon>
        <taxon>Nematoda</taxon>
        <taxon>Enoplea</taxon>
        <taxon>Dorylaimia</taxon>
        <taxon>Mermithida</taxon>
        <taxon>Mermithoidea</taxon>
        <taxon>Mermithidae</taxon>
        <taxon>Romanomermis</taxon>
    </lineage>
</organism>
<reference evidence="3" key="1">
    <citation type="submission" date="2022-11" db="UniProtKB">
        <authorList>
            <consortium name="WormBaseParasite"/>
        </authorList>
    </citation>
    <scope>IDENTIFICATION</scope>
</reference>
<name>A0A915I9G4_ROMCU</name>
<dbReference type="Gene3D" id="1.10.340.70">
    <property type="match status" value="1"/>
</dbReference>
<evidence type="ECO:0000259" key="1">
    <source>
        <dbReference type="Pfam" id="PF17921"/>
    </source>
</evidence>